<dbReference type="RefSeq" id="WP_343826700.1">
    <property type="nucleotide sequence ID" value="NZ_BAAACI010000006.1"/>
</dbReference>
<evidence type="ECO:0008006" key="3">
    <source>
        <dbReference type="Google" id="ProtNLM"/>
    </source>
</evidence>
<protein>
    <recommendedName>
        <fullName evidence="3">Phage protein</fullName>
    </recommendedName>
</protein>
<proteinExistence type="predicted"/>
<reference evidence="1 2" key="1">
    <citation type="journal article" date="2019" name="Int. J. Syst. Evol. Microbiol.">
        <title>The Global Catalogue of Microorganisms (GCM) 10K type strain sequencing project: providing services to taxonomists for standard genome sequencing and annotation.</title>
        <authorList>
            <consortium name="The Broad Institute Genomics Platform"/>
            <consortium name="The Broad Institute Genome Sequencing Center for Infectious Disease"/>
            <person name="Wu L."/>
            <person name="Ma J."/>
        </authorList>
    </citation>
    <scope>NUCLEOTIDE SEQUENCE [LARGE SCALE GENOMIC DNA]</scope>
    <source>
        <strain evidence="1 2">JCM 1417</strain>
    </source>
</reference>
<name>A0ABN1KRX0_CLOSU</name>
<evidence type="ECO:0000313" key="1">
    <source>
        <dbReference type="EMBL" id="GAA0774464.1"/>
    </source>
</evidence>
<dbReference type="EMBL" id="BAAACI010000006">
    <property type="protein sequence ID" value="GAA0774464.1"/>
    <property type="molecule type" value="Genomic_DNA"/>
</dbReference>
<organism evidence="1 2">
    <name type="scientific">Clostridium subterminale</name>
    <dbReference type="NCBI Taxonomy" id="1550"/>
    <lineage>
        <taxon>Bacteria</taxon>
        <taxon>Bacillati</taxon>
        <taxon>Bacillota</taxon>
        <taxon>Clostridia</taxon>
        <taxon>Eubacteriales</taxon>
        <taxon>Clostridiaceae</taxon>
        <taxon>Clostridium</taxon>
    </lineage>
</organism>
<keyword evidence="2" id="KW-1185">Reference proteome</keyword>
<accession>A0ABN1KRX0</accession>
<evidence type="ECO:0000313" key="2">
    <source>
        <dbReference type="Proteomes" id="UP001501047"/>
    </source>
</evidence>
<gene>
    <name evidence="1" type="ORF">GCM10008908_24340</name>
</gene>
<sequence length="59" mass="7087">MEVNKKIIRTGEKWLKVIGKKAFYSPELKPGTYYRLKHQAHSRDFEVEIFTFEEVEIID</sequence>
<dbReference type="Proteomes" id="UP001501047">
    <property type="component" value="Unassembled WGS sequence"/>
</dbReference>
<comment type="caution">
    <text evidence="1">The sequence shown here is derived from an EMBL/GenBank/DDBJ whole genome shotgun (WGS) entry which is preliminary data.</text>
</comment>